<evidence type="ECO:0000259" key="1">
    <source>
        <dbReference type="Pfam" id="PF13577"/>
    </source>
</evidence>
<dbReference type="Pfam" id="PF13577">
    <property type="entry name" value="SnoaL_4"/>
    <property type="match status" value="1"/>
</dbReference>
<dbReference type="SUPFAM" id="SSF54427">
    <property type="entry name" value="NTF2-like"/>
    <property type="match status" value="1"/>
</dbReference>
<dbReference type="OrthoDB" id="7432584at2"/>
<dbReference type="KEGG" id="ntd:EGO55_06795"/>
<evidence type="ECO:0000313" key="2">
    <source>
        <dbReference type="EMBL" id="GAD50732.1"/>
    </source>
</evidence>
<dbReference type="AlphaFoldDB" id="U2YPY5"/>
<protein>
    <recommendedName>
        <fullName evidence="1">SnoaL-like domain-containing protein</fullName>
    </recommendedName>
</protein>
<accession>U2YPY5</accession>
<evidence type="ECO:0000313" key="3">
    <source>
        <dbReference type="Proteomes" id="UP000016568"/>
    </source>
</evidence>
<dbReference type="Gene3D" id="3.10.450.50">
    <property type="match status" value="1"/>
</dbReference>
<dbReference type="eggNOG" id="COG4319">
    <property type="taxonomic scope" value="Bacteria"/>
</dbReference>
<proteinExistence type="predicted"/>
<dbReference type="RefSeq" id="WP_021691550.1">
    <property type="nucleotide sequence ID" value="NZ_BASZ01000011.1"/>
</dbReference>
<dbReference type="Proteomes" id="UP000016568">
    <property type="component" value="Unassembled WGS sequence"/>
</dbReference>
<dbReference type="EMBL" id="BASZ01000011">
    <property type="protein sequence ID" value="GAD50732.1"/>
    <property type="molecule type" value="Genomic_DNA"/>
</dbReference>
<sequence>MTTCPIEDRFALEDLTVAYAHALDSMSDVEAICACFTPDAVYDLSGIGMPKVDGHAGIRELFTGVFAAMRHQAHYLSNFAVTAYAGDNASVRTYVTGMGLSKDGTQVTVNGRYYFDAVRTPDGWKFANYHMDFLMPLPGSLDTIHNS</sequence>
<gene>
    <name evidence="2" type="ORF">NT2_11_00400</name>
</gene>
<feature type="domain" description="SnoaL-like" evidence="1">
    <location>
        <begin position="6"/>
        <end position="129"/>
    </location>
</feature>
<organism evidence="2 3">
    <name type="scientific">Caenibius tardaugens NBRC 16725</name>
    <dbReference type="NCBI Taxonomy" id="1219035"/>
    <lineage>
        <taxon>Bacteria</taxon>
        <taxon>Pseudomonadati</taxon>
        <taxon>Pseudomonadota</taxon>
        <taxon>Alphaproteobacteria</taxon>
        <taxon>Sphingomonadales</taxon>
        <taxon>Erythrobacteraceae</taxon>
        <taxon>Caenibius</taxon>
    </lineage>
</organism>
<keyword evidence="3" id="KW-1185">Reference proteome</keyword>
<comment type="caution">
    <text evidence="2">The sequence shown here is derived from an EMBL/GenBank/DDBJ whole genome shotgun (WGS) entry which is preliminary data.</text>
</comment>
<dbReference type="InterPro" id="IPR032710">
    <property type="entry name" value="NTF2-like_dom_sf"/>
</dbReference>
<dbReference type="InterPro" id="IPR037401">
    <property type="entry name" value="SnoaL-like"/>
</dbReference>
<dbReference type="CDD" id="cd00531">
    <property type="entry name" value="NTF2_like"/>
    <property type="match status" value="1"/>
</dbReference>
<name>U2YPY5_9SPHN</name>
<reference evidence="2 3" key="1">
    <citation type="submission" date="2013-09" db="EMBL/GenBank/DDBJ databases">
        <title>Whole genome shotgun sequence of Novosphingobium tardaugens NBRC 16725.</title>
        <authorList>
            <person name="Isaki S."/>
            <person name="Hosoyama A."/>
            <person name="Tsuchikane K."/>
            <person name="Katsumata H."/>
            <person name="Ando Y."/>
            <person name="Yamazaki S."/>
            <person name="Fujita N."/>
        </authorList>
    </citation>
    <scope>NUCLEOTIDE SEQUENCE [LARGE SCALE GENOMIC DNA]</scope>
    <source>
        <strain evidence="2 3">NBRC 16725</strain>
    </source>
</reference>